<dbReference type="GO" id="GO:0016887">
    <property type="term" value="F:ATP hydrolysis activity"/>
    <property type="evidence" value="ECO:0007669"/>
    <property type="project" value="InterPro"/>
</dbReference>
<dbReference type="InParanoid" id="A0A6C2YNG5"/>
<dbReference type="SMART" id="SM00382">
    <property type="entry name" value="AAA"/>
    <property type="match status" value="1"/>
</dbReference>
<evidence type="ECO:0000259" key="4">
    <source>
        <dbReference type="PROSITE" id="PS50893"/>
    </source>
</evidence>
<dbReference type="RefSeq" id="WP_162657609.1">
    <property type="nucleotide sequence ID" value="NZ_LR593887.1"/>
</dbReference>
<dbReference type="InterPro" id="IPR051782">
    <property type="entry name" value="ABC_Transporter_VariousFunc"/>
</dbReference>
<dbReference type="Proteomes" id="UP000464378">
    <property type="component" value="Chromosome"/>
</dbReference>
<sequence>MSDSPIIQTQFLSKRYGAFQALDSLSIDVPAGSVMGILGPNGAGKSTAIRILLGFLRPSSGSAQVAGYDCWKSSVEVRRRVSYLPGELRLYENMTGQQLLDFLGNVRGLRNPVREQHLARQFDIQLNRPLTQLSSGMKRKIALLLVLSPDVPIIILDEPTNTLDPTMRDALLDQLQEAKKRGQTIVFSSHVLSEVETLCDEVAILKSGRLMHRQQMEVLRSRRRIEVQFAVPPKRELPGLTWESVTPQGLYIGEYLGEIGQLFAYLALESTTDLQIRPVGLRRIYHQFHPASVLDA</sequence>
<organism evidence="5">
    <name type="scientific">Tuwongella immobilis</name>
    <dbReference type="NCBI Taxonomy" id="692036"/>
    <lineage>
        <taxon>Bacteria</taxon>
        <taxon>Pseudomonadati</taxon>
        <taxon>Planctomycetota</taxon>
        <taxon>Planctomycetia</taxon>
        <taxon>Gemmatales</taxon>
        <taxon>Gemmataceae</taxon>
        <taxon>Tuwongella</taxon>
    </lineage>
</organism>
<accession>A0A6C2YNG5</accession>
<dbReference type="InterPro" id="IPR003439">
    <property type="entry name" value="ABC_transporter-like_ATP-bd"/>
</dbReference>
<evidence type="ECO:0000256" key="3">
    <source>
        <dbReference type="ARBA" id="ARBA00022840"/>
    </source>
</evidence>
<dbReference type="GO" id="GO:0005524">
    <property type="term" value="F:ATP binding"/>
    <property type="evidence" value="ECO:0007669"/>
    <property type="project" value="UniProtKB-KW"/>
</dbReference>
<proteinExistence type="predicted"/>
<dbReference type="CDD" id="cd03230">
    <property type="entry name" value="ABC_DR_subfamily_A"/>
    <property type="match status" value="1"/>
</dbReference>
<keyword evidence="1" id="KW-0813">Transport</keyword>
<dbReference type="KEGG" id="tim:GMBLW1_15280"/>
<dbReference type="PROSITE" id="PS00211">
    <property type="entry name" value="ABC_TRANSPORTER_1"/>
    <property type="match status" value="1"/>
</dbReference>
<feature type="domain" description="ABC transporter" evidence="4">
    <location>
        <begin position="7"/>
        <end position="232"/>
    </location>
</feature>
<dbReference type="EMBL" id="LR586016">
    <property type="protein sequence ID" value="VIP02432.1"/>
    <property type="molecule type" value="Genomic_DNA"/>
</dbReference>
<dbReference type="Pfam" id="PF00005">
    <property type="entry name" value="ABC_tran"/>
    <property type="match status" value="1"/>
</dbReference>
<protein>
    <recommendedName>
        <fullName evidence="4">ABC transporter domain-containing protein</fullName>
    </recommendedName>
</protein>
<dbReference type="Gene3D" id="3.40.50.300">
    <property type="entry name" value="P-loop containing nucleotide triphosphate hydrolases"/>
    <property type="match status" value="1"/>
</dbReference>
<dbReference type="InterPro" id="IPR017871">
    <property type="entry name" value="ABC_transporter-like_CS"/>
</dbReference>
<name>A0A6C2YNG5_9BACT</name>
<keyword evidence="2" id="KW-0547">Nucleotide-binding</keyword>
<keyword evidence="3 5" id="KW-0067">ATP-binding</keyword>
<evidence type="ECO:0000313" key="6">
    <source>
        <dbReference type="Proteomes" id="UP000464378"/>
    </source>
</evidence>
<gene>
    <name evidence="5" type="ORF">GMBLW1_15280</name>
</gene>
<evidence type="ECO:0000313" key="5">
    <source>
        <dbReference type="EMBL" id="VIP02432.1"/>
    </source>
</evidence>
<dbReference type="SUPFAM" id="SSF52540">
    <property type="entry name" value="P-loop containing nucleoside triphosphate hydrolases"/>
    <property type="match status" value="1"/>
</dbReference>
<dbReference type="PANTHER" id="PTHR42939">
    <property type="entry name" value="ABC TRANSPORTER ATP-BINDING PROTEIN ALBC-RELATED"/>
    <property type="match status" value="1"/>
</dbReference>
<dbReference type="PANTHER" id="PTHR42939:SF1">
    <property type="entry name" value="ABC TRANSPORTER ATP-BINDING PROTEIN ALBC-RELATED"/>
    <property type="match status" value="1"/>
</dbReference>
<dbReference type="EMBL" id="LR593887">
    <property type="protein sequence ID" value="VTS01380.1"/>
    <property type="molecule type" value="Genomic_DNA"/>
</dbReference>
<keyword evidence="6" id="KW-1185">Reference proteome</keyword>
<dbReference type="AlphaFoldDB" id="A0A6C2YNG5"/>
<reference evidence="5" key="1">
    <citation type="submission" date="2019-04" db="EMBL/GenBank/DDBJ databases">
        <authorList>
            <consortium name="Science for Life Laboratories"/>
        </authorList>
    </citation>
    <scope>NUCLEOTIDE SEQUENCE</scope>
    <source>
        <strain evidence="5">MBLW1</strain>
    </source>
</reference>
<evidence type="ECO:0000256" key="2">
    <source>
        <dbReference type="ARBA" id="ARBA00022741"/>
    </source>
</evidence>
<dbReference type="PROSITE" id="PS50893">
    <property type="entry name" value="ABC_TRANSPORTER_2"/>
    <property type="match status" value="1"/>
</dbReference>
<dbReference type="InterPro" id="IPR027417">
    <property type="entry name" value="P-loop_NTPase"/>
</dbReference>
<evidence type="ECO:0000256" key="1">
    <source>
        <dbReference type="ARBA" id="ARBA00022448"/>
    </source>
</evidence>
<dbReference type="InterPro" id="IPR003593">
    <property type="entry name" value="AAA+_ATPase"/>
</dbReference>